<feature type="transmembrane region" description="Helical" evidence="8">
    <location>
        <begin position="84"/>
        <end position="102"/>
    </location>
</feature>
<organism evidence="9 10">
    <name type="scientific">Kushneria pakistanensis</name>
    <dbReference type="NCBI Taxonomy" id="1508770"/>
    <lineage>
        <taxon>Bacteria</taxon>
        <taxon>Pseudomonadati</taxon>
        <taxon>Pseudomonadota</taxon>
        <taxon>Gammaproteobacteria</taxon>
        <taxon>Oceanospirillales</taxon>
        <taxon>Halomonadaceae</taxon>
        <taxon>Kushneria</taxon>
    </lineage>
</organism>
<gene>
    <name evidence="8 9" type="primary">mntP</name>
    <name evidence="9" type="ORF">GCM10010082_14940</name>
</gene>
<sequence>MPAFSGTAIPVAPFIMTPASLTLLSLAMSTDAFAASIGRGAGSGGRPRFLNALRTGAIFGAIEGITPIIGWLAGAAAVHLVSRWDHWIAFVLLVGLGARMVYAGMGKAEGCEEDAPRQSLPMVMLAAVATSIDALVVGVSLAFVDIHIAVAATAIGTATMVMVTLGIMLGCALGQVVGKRAEILGGLVLIAIGAGTLYQHLGADALTG</sequence>
<dbReference type="Pfam" id="PF02659">
    <property type="entry name" value="Mntp"/>
    <property type="match status" value="1"/>
</dbReference>
<dbReference type="InterPro" id="IPR003810">
    <property type="entry name" value="Mntp/YtaF"/>
</dbReference>
<evidence type="ECO:0000256" key="8">
    <source>
        <dbReference type="HAMAP-Rule" id="MF_01521"/>
    </source>
</evidence>
<feature type="transmembrane region" description="Helical" evidence="8">
    <location>
        <begin position="12"/>
        <end position="35"/>
    </location>
</feature>
<keyword evidence="2 8" id="KW-1003">Cell membrane</keyword>
<protein>
    <recommendedName>
        <fullName evidence="8">Putative manganese efflux pump MntP</fullName>
    </recommendedName>
</protein>
<keyword evidence="6 8" id="KW-0472">Membrane</keyword>
<feature type="transmembrane region" description="Helical" evidence="8">
    <location>
        <begin position="123"/>
        <end position="144"/>
    </location>
</feature>
<dbReference type="EMBL" id="BMZM01000002">
    <property type="protein sequence ID" value="GHC23630.1"/>
    <property type="molecule type" value="Genomic_DNA"/>
</dbReference>
<name>A0ABQ3FGP4_9GAMM</name>
<feature type="transmembrane region" description="Helical" evidence="8">
    <location>
        <begin position="150"/>
        <end position="171"/>
    </location>
</feature>
<comment type="similarity">
    <text evidence="8">Belongs to the MntP (TC 9.B.29) family.</text>
</comment>
<keyword evidence="4 8" id="KW-1133">Transmembrane helix</keyword>
<dbReference type="HAMAP" id="MF_01521">
    <property type="entry name" value="MntP_pump"/>
    <property type="match status" value="1"/>
</dbReference>
<keyword evidence="3 8" id="KW-0812">Transmembrane</keyword>
<keyword evidence="10" id="KW-1185">Reference proteome</keyword>
<reference evidence="10" key="1">
    <citation type="journal article" date="2019" name="Int. J. Syst. Evol. Microbiol.">
        <title>The Global Catalogue of Microorganisms (GCM) 10K type strain sequencing project: providing services to taxonomists for standard genome sequencing and annotation.</title>
        <authorList>
            <consortium name="The Broad Institute Genomics Platform"/>
            <consortium name="The Broad Institute Genome Sequencing Center for Infectious Disease"/>
            <person name="Wu L."/>
            <person name="Ma J."/>
        </authorList>
    </citation>
    <scope>NUCLEOTIDE SEQUENCE [LARGE SCALE GENOMIC DNA]</scope>
    <source>
        <strain evidence="10">KCTC 42082</strain>
    </source>
</reference>
<evidence type="ECO:0000256" key="7">
    <source>
        <dbReference type="ARBA" id="ARBA00023211"/>
    </source>
</evidence>
<dbReference type="PANTHER" id="PTHR35529">
    <property type="entry name" value="MANGANESE EFFLUX PUMP MNTP-RELATED"/>
    <property type="match status" value="1"/>
</dbReference>
<keyword evidence="5 8" id="KW-0406">Ion transport</keyword>
<proteinExistence type="inferred from homology"/>
<evidence type="ECO:0000256" key="1">
    <source>
        <dbReference type="ARBA" id="ARBA00022448"/>
    </source>
</evidence>
<dbReference type="Proteomes" id="UP000604243">
    <property type="component" value="Unassembled WGS sequence"/>
</dbReference>
<comment type="function">
    <text evidence="8">Probably functions as a manganese efflux pump.</text>
</comment>
<keyword evidence="1 8" id="KW-0813">Transport</keyword>
<feature type="transmembrane region" description="Helical" evidence="8">
    <location>
        <begin position="56"/>
        <end position="78"/>
    </location>
</feature>
<comment type="caution">
    <text evidence="9">The sequence shown here is derived from an EMBL/GenBank/DDBJ whole genome shotgun (WGS) entry which is preliminary data.</text>
</comment>
<evidence type="ECO:0000313" key="9">
    <source>
        <dbReference type="EMBL" id="GHC23630.1"/>
    </source>
</evidence>
<evidence type="ECO:0000256" key="3">
    <source>
        <dbReference type="ARBA" id="ARBA00022692"/>
    </source>
</evidence>
<dbReference type="PANTHER" id="PTHR35529:SF1">
    <property type="entry name" value="MANGANESE EFFLUX PUMP MNTP-RELATED"/>
    <property type="match status" value="1"/>
</dbReference>
<evidence type="ECO:0000256" key="4">
    <source>
        <dbReference type="ARBA" id="ARBA00022989"/>
    </source>
</evidence>
<evidence type="ECO:0000313" key="10">
    <source>
        <dbReference type="Proteomes" id="UP000604243"/>
    </source>
</evidence>
<dbReference type="InterPro" id="IPR022929">
    <property type="entry name" value="Put_MntP"/>
</dbReference>
<accession>A0ABQ3FGP4</accession>
<evidence type="ECO:0000256" key="6">
    <source>
        <dbReference type="ARBA" id="ARBA00023136"/>
    </source>
</evidence>
<evidence type="ECO:0000256" key="2">
    <source>
        <dbReference type="ARBA" id="ARBA00022475"/>
    </source>
</evidence>
<feature type="transmembrane region" description="Helical" evidence="8">
    <location>
        <begin position="183"/>
        <end position="201"/>
    </location>
</feature>
<evidence type="ECO:0000256" key="5">
    <source>
        <dbReference type="ARBA" id="ARBA00023065"/>
    </source>
</evidence>
<comment type="subcellular location">
    <subcellularLocation>
        <location evidence="8">Cell membrane</location>
        <topology evidence="8">Multi-pass membrane protein</topology>
    </subcellularLocation>
</comment>
<keyword evidence="7 8" id="KW-0464">Manganese</keyword>